<keyword evidence="4" id="KW-0560">Oxidoreductase</keyword>
<dbReference type="InterPro" id="IPR000572">
    <property type="entry name" value="OxRdtase_Mopterin-bd_dom"/>
</dbReference>
<dbReference type="Gene3D" id="2.60.40.650">
    <property type="match status" value="1"/>
</dbReference>
<feature type="domain" description="Oxidoreductase molybdopterin-binding" evidence="5">
    <location>
        <begin position="115"/>
        <end position="284"/>
    </location>
</feature>
<dbReference type="EMBL" id="CP006775">
    <property type="protein sequence ID" value="AHD03704.1"/>
    <property type="molecule type" value="Genomic_DNA"/>
</dbReference>
<dbReference type="OrthoDB" id="9778777at2"/>
<dbReference type="InterPro" id="IPR014756">
    <property type="entry name" value="Ig_E-set"/>
</dbReference>
<dbReference type="GO" id="GO:0043546">
    <property type="term" value="F:molybdopterin cofactor binding"/>
    <property type="evidence" value="ECO:0007669"/>
    <property type="project" value="TreeGrafter"/>
</dbReference>
<geneLocation type="plasmid" evidence="8">
    <name>2</name>
</geneLocation>
<dbReference type="SUPFAM" id="SSF56524">
    <property type="entry name" value="Oxidoreductase molybdopterin-binding domain"/>
    <property type="match status" value="1"/>
</dbReference>
<evidence type="ECO:0000256" key="4">
    <source>
        <dbReference type="ARBA" id="ARBA00023002"/>
    </source>
</evidence>
<dbReference type="GO" id="GO:0030151">
    <property type="term" value="F:molybdenum ion binding"/>
    <property type="evidence" value="ECO:0007669"/>
    <property type="project" value="InterPro"/>
</dbReference>
<comment type="cofactor">
    <cofactor evidence="1">
        <name>Mo-molybdopterin</name>
        <dbReference type="ChEBI" id="CHEBI:71302"/>
    </cofactor>
</comment>
<dbReference type="AlphaFoldDB" id="V9W138"/>
<dbReference type="SUPFAM" id="SSF81296">
    <property type="entry name" value="E set domains"/>
    <property type="match status" value="1"/>
</dbReference>
<dbReference type="GO" id="GO:0006790">
    <property type="term" value="P:sulfur compound metabolic process"/>
    <property type="evidence" value="ECO:0007669"/>
    <property type="project" value="TreeGrafter"/>
</dbReference>
<keyword evidence="2" id="KW-0500">Molybdenum</keyword>
<dbReference type="KEGG" id="lmd:METH_23010"/>
<keyword evidence="7" id="KW-0614">Plasmid</keyword>
<dbReference type="PATRIC" id="fig|999552.6.peg.4544"/>
<accession>V9W138</accession>
<dbReference type="Pfam" id="PF00174">
    <property type="entry name" value="Oxidored_molyb"/>
    <property type="match status" value="1"/>
</dbReference>
<evidence type="ECO:0000259" key="5">
    <source>
        <dbReference type="Pfam" id="PF00174"/>
    </source>
</evidence>
<evidence type="ECO:0000313" key="7">
    <source>
        <dbReference type="EMBL" id="AHD03704.1"/>
    </source>
</evidence>
<evidence type="ECO:0000256" key="2">
    <source>
        <dbReference type="ARBA" id="ARBA00022505"/>
    </source>
</evidence>
<organism evidence="7 8">
    <name type="scientific">Leisingera methylohalidivorans DSM 14336</name>
    <dbReference type="NCBI Taxonomy" id="999552"/>
    <lineage>
        <taxon>Bacteria</taxon>
        <taxon>Pseudomonadati</taxon>
        <taxon>Pseudomonadota</taxon>
        <taxon>Alphaproteobacteria</taxon>
        <taxon>Rhodobacterales</taxon>
        <taxon>Roseobacteraceae</taxon>
        <taxon>Leisingera</taxon>
    </lineage>
</organism>
<dbReference type="RefSeq" id="WP_024092501.1">
    <property type="nucleotide sequence ID" value="NC_023136.1"/>
</dbReference>
<keyword evidence="8" id="KW-1185">Reference proteome</keyword>
<name>V9W138_9RHOB</name>
<dbReference type="GO" id="GO:0020037">
    <property type="term" value="F:heme binding"/>
    <property type="evidence" value="ECO:0007669"/>
    <property type="project" value="TreeGrafter"/>
</dbReference>
<evidence type="ECO:0000313" key="8">
    <source>
        <dbReference type="Proteomes" id="UP000018780"/>
    </source>
</evidence>
<dbReference type="HOGENOM" id="CLU_003827_5_5_5"/>
<dbReference type="CDD" id="cd02110">
    <property type="entry name" value="SO_family_Moco_dimer"/>
    <property type="match status" value="1"/>
</dbReference>
<reference evidence="7 8" key="1">
    <citation type="submission" date="2013-09" db="EMBL/GenBank/DDBJ databases">
        <authorList>
            <consortium name="DOE Joint Genome Institute"/>
            <person name="Klenk H.-P."/>
            <person name="Huntemann M."/>
            <person name="Han J."/>
            <person name="Chen A."/>
            <person name="Kyrpides N."/>
            <person name="Mavromatis K."/>
            <person name="Markowitz V."/>
            <person name="Palaniappan K."/>
            <person name="Ivanova N."/>
            <person name="Schaumberg A."/>
            <person name="Pati A."/>
            <person name="Liolios K."/>
            <person name="Nordberg H.P."/>
            <person name="Cantor M.N."/>
            <person name="Hua S.X."/>
            <person name="Woyke T."/>
        </authorList>
    </citation>
    <scope>NUCLEOTIDE SEQUENCE [LARGE SCALE GENOMIC DNA]</scope>
    <source>
        <strain evidence="7 8">DSM 14336</strain>
        <plasmid evidence="8">2</plasmid>
    </source>
</reference>
<dbReference type="InterPro" id="IPR036374">
    <property type="entry name" value="OxRdtase_Mopterin-bd_sf"/>
</dbReference>
<protein>
    <submittedName>
        <fullName evidence="7">Molybdopterin containing oxidoreductase</fullName>
    </submittedName>
</protein>
<gene>
    <name evidence="7" type="ORF">METH_23010</name>
</gene>
<dbReference type="InterPro" id="IPR005066">
    <property type="entry name" value="MoCF_OxRdtse_dimer"/>
</dbReference>
<keyword evidence="3" id="KW-0479">Metal-binding</keyword>
<dbReference type="InterPro" id="IPR008335">
    <property type="entry name" value="Mopterin_OxRdtase_euk"/>
</dbReference>
<dbReference type="PRINTS" id="PR00407">
    <property type="entry name" value="EUMOPTERIN"/>
</dbReference>
<dbReference type="GO" id="GO:0008482">
    <property type="term" value="F:sulfite oxidase activity"/>
    <property type="evidence" value="ECO:0007669"/>
    <property type="project" value="TreeGrafter"/>
</dbReference>
<evidence type="ECO:0000256" key="1">
    <source>
        <dbReference type="ARBA" id="ARBA00001924"/>
    </source>
</evidence>
<dbReference type="PROSITE" id="PS51318">
    <property type="entry name" value="TAT"/>
    <property type="match status" value="1"/>
</dbReference>
<dbReference type="InterPro" id="IPR006311">
    <property type="entry name" value="TAT_signal"/>
</dbReference>
<feature type="domain" description="Moybdenum cofactor oxidoreductase dimerisation" evidence="6">
    <location>
        <begin position="312"/>
        <end position="425"/>
    </location>
</feature>
<dbReference type="Proteomes" id="UP000018780">
    <property type="component" value="Plasmid unnamed2"/>
</dbReference>
<proteinExistence type="predicted"/>
<evidence type="ECO:0000256" key="3">
    <source>
        <dbReference type="ARBA" id="ARBA00022723"/>
    </source>
</evidence>
<dbReference type="Pfam" id="PF03404">
    <property type="entry name" value="Mo-co_dimer"/>
    <property type="match status" value="1"/>
</dbReference>
<evidence type="ECO:0000259" key="6">
    <source>
        <dbReference type="Pfam" id="PF03404"/>
    </source>
</evidence>
<dbReference type="Gene3D" id="3.90.420.10">
    <property type="entry name" value="Oxidoreductase, molybdopterin-binding domain"/>
    <property type="match status" value="1"/>
</dbReference>
<dbReference type="PANTHER" id="PTHR19372:SF7">
    <property type="entry name" value="SULFITE OXIDASE, MITOCHONDRIAL"/>
    <property type="match status" value="1"/>
</dbReference>
<sequence>MASSNTLKPAVAPDGVKYQEAAEPEAALGPGRRRFLRTAGLASLGAAAGMAIPFHHNLPHGFFPAAMASSNGLAGKDGLTLLNDRPLNAETPPELLDDPITPTARHFIRNNGIAPDDTSPEGWTLSIDGFVDSVLEMSIGDLKERFEVVTLALTLECGGNGRAFFDPPASGNQWTYGAVACSEWTGVRLRDVLQAAGLQDRAVYTAHYGADGHLSGDPGKLPISRGLPIAKALTDNVLIAFAMNGADLHPMNGAPLRLVVPGWPGSCSQKWLRRIELRDQVHDGPKMTGTSYRVPEYPVAPGDTVPKEDFRIIERMPVKSLITFPANGAASGVATDVRGHAWSGDRTIDSLEISYDFGARWQATELDPPINEGAWQNWRTTVSFPVPGYYEIWARATDSAGEMQRFAIDWNPKGYLNNRMHRVGLRAG</sequence>
<dbReference type="PANTHER" id="PTHR19372">
    <property type="entry name" value="SULFITE REDUCTASE"/>
    <property type="match status" value="1"/>
</dbReference>